<accession>A0A8J5MAS3</accession>
<dbReference type="PANTHER" id="PTHR31276:SF11">
    <property type="entry name" value="PROTEIN MIZU-KUSSEI 1"/>
    <property type="match status" value="1"/>
</dbReference>
<comment type="caution">
    <text evidence="1">The sequence shown here is derived from an EMBL/GenBank/DDBJ whole genome shotgun (WGS) entry which is preliminary data.</text>
</comment>
<reference evidence="1 2" key="1">
    <citation type="submission" date="2020-08" db="EMBL/GenBank/DDBJ databases">
        <title>Plant Genome Project.</title>
        <authorList>
            <person name="Zhang R.-G."/>
        </authorList>
    </citation>
    <scope>NUCLEOTIDE SEQUENCE [LARGE SCALE GENOMIC DNA]</scope>
    <source>
        <tissue evidence="1">Rhizome</tissue>
    </source>
</reference>
<dbReference type="Pfam" id="PF04759">
    <property type="entry name" value="DUF617"/>
    <property type="match status" value="1"/>
</dbReference>
<protein>
    <recommendedName>
        <fullName evidence="3">Protein MIZU-KUSSEI 1</fullName>
    </recommendedName>
</protein>
<dbReference type="PANTHER" id="PTHR31276">
    <property type="match status" value="1"/>
</dbReference>
<gene>
    <name evidence="1" type="ORF">ZIOFF_004300</name>
</gene>
<dbReference type="GO" id="GO:0010274">
    <property type="term" value="P:hydrotropism"/>
    <property type="evidence" value="ECO:0007669"/>
    <property type="project" value="InterPro"/>
</dbReference>
<dbReference type="InterPro" id="IPR006460">
    <property type="entry name" value="MIZ1-like_pln"/>
</dbReference>
<proteinExistence type="predicted"/>
<keyword evidence="2" id="KW-1185">Reference proteome</keyword>
<dbReference type="AlphaFoldDB" id="A0A8J5MAS3"/>
<sequence length="228" mass="24623">MIDLGSQRGSGLYIIDTSTAVDCTKDVRFGRRSFRSLIECVVPCCAGFPISSNASAFDEDDSDNNSTAAAVTAPAPTVAAATTVTGTFFGHRRGRVRFCVHDHAAAPPLLLLEFTVPTAYLAREMQHGLLRVALESGGGGGRGPLLSTPVWTMYCNGRKVGFAIRRRATEADAEVFRLMRGPALHASELRAGYRVDGLRIVPHDRPGRGKRRTTAQHLPLQNLDFNGI</sequence>
<evidence type="ECO:0000313" key="1">
    <source>
        <dbReference type="EMBL" id="KAG6539147.1"/>
    </source>
</evidence>
<dbReference type="Proteomes" id="UP000734854">
    <property type="component" value="Unassembled WGS sequence"/>
</dbReference>
<dbReference type="EMBL" id="JACMSC010000001">
    <property type="protein sequence ID" value="KAG6539147.1"/>
    <property type="molecule type" value="Genomic_DNA"/>
</dbReference>
<evidence type="ECO:0000313" key="2">
    <source>
        <dbReference type="Proteomes" id="UP000734854"/>
    </source>
</evidence>
<name>A0A8J5MAS3_ZINOF</name>
<organism evidence="1 2">
    <name type="scientific">Zingiber officinale</name>
    <name type="common">Ginger</name>
    <name type="synonym">Amomum zingiber</name>
    <dbReference type="NCBI Taxonomy" id="94328"/>
    <lineage>
        <taxon>Eukaryota</taxon>
        <taxon>Viridiplantae</taxon>
        <taxon>Streptophyta</taxon>
        <taxon>Embryophyta</taxon>
        <taxon>Tracheophyta</taxon>
        <taxon>Spermatophyta</taxon>
        <taxon>Magnoliopsida</taxon>
        <taxon>Liliopsida</taxon>
        <taxon>Zingiberales</taxon>
        <taxon>Zingiberaceae</taxon>
        <taxon>Zingiber</taxon>
    </lineage>
</organism>
<evidence type="ECO:0008006" key="3">
    <source>
        <dbReference type="Google" id="ProtNLM"/>
    </source>
</evidence>